<dbReference type="EMBL" id="FTOP01000005">
    <property type="protein sequence ID" value="SIS80490.1"/>
    <property type="molecule type" value="Genomic_DNA"/>
</dbReference>
<dbReference type="PROSITE" id="PS51257">
    <property type="entry name" value="PROKAR_LIPOPROTEIN"/>
    <property type="match status" value="1"/>
</dbReference>
<name>A0A1N7M311_9BACT</name>
<evidence type="ECO:0000313" key="2">
    <source>
        <dbReference type="Proteomes" id="UP000186026"/>
    </source>
</evidence>
<dbReference type="RefSeq" id="WP_076500029.1">
    <property type="nucleotide sequence ID" value="NZ_FTOP01000005.1"/>
</dbReference>
<accession>A0A1N7M311</accession>
<dbReference type="OrthoDB" id="822903at2"/>
<evidence type="ECO:0000313" key="1">
    <source>
        <dbReference type="EMBL" id="SIS80490.1"/>
    </source>
</evidence>
<keyword evidence="2" id="KW-1185">Reference proteome</keyword>
<dbReference type="AlphaFoldDB" id="A0A1N7M311"/>
<dbReference type="STRING" id="529505.SAMN05421761_10550"/>
<dbReference type="Proteomes" id="UP000186026">
    <property type="component" value="Unassembled WGS sequence"/>
</dbReference>
<protein>
    <submittedName>
        <fullName evidence="1">Uncharacterized protein</fullName>
    </submittedName>
</protein>
<gene>
    <name evidence="1" type="ORF">SAMN05421761_10550</name>
</gene>
<organism evidence="1 2">
    <name type="scientific">Belliella pelovolcani</name>
    <dbReference type="NCBI Taxonomy" id="529505"/>
    <lineage>
        <taxon>Bacteria</taxon>
        <taxon>Pseudomonadati</taxon>
        <taxon>Bacteroidota</taxon>
        <taxon>Cytophagia</taxon>
        <taxon>Cytophagales</taxon>
        <taxon>Cyclobacteriaceae</taxon>
        <taxon>Belliella</taxon>
    </lineage>
</organism>
<sequence length="225" mass="26151">MKNITRVLIVLTIFICSCQATKTSVIQYCKICLDVEDGIIVDDLNSPLLSERRNNDLRVLIIAMLQSEGMINVYDKYELDYEFLTNNIRGIESTEDREQLNRKLNIKYILKPTVLNLREAEGYDVIYPSESIYPIPRSPQLNRSLLEFELIETATEEVVYKVAFNNSDKEYSKNNEDDIEFFNFGSSFRTLWSGAKKGSKFTVADCTCPKGKYLKRRKFWEKIGF</sequence>
<reference evidence="2" key="1">
    <citation type="submission" date="2017-01" db="EMBL/GenBank/DDBJ databases">
        <authorList>
            <person name="Varghese N."/>
            <person name="Submissions S."/>
        </authorList>
    </citation>
    <scope>NUCLEOTIDE SEQUENCE [LARGE SCALE GENOMIC DNA]</scope>
    <source>
        <strain evidence="2">DSM 46698</strain>
    </source>
</reference>
<proteinExistence type="predicted"/>